<keyword evidence="2" id="KW-0645">Protease</keyword>
<evidence type="ECO:0000256" key="6">
    <source>
        <dbReference type="SAM" id="SignalP"/>
    </source>
</evidence>
<comment type="caution">
    <text evidence="9">The sequence shown here is derived from an EMBL/GenBank/DDBJ whole genome shotgun (WGS) entry which is preliminary data.</text>
</comment>
<dbReference type="PROSITE" id="PS00640">
    <property type="entry name" value="THIOL_PROTEASE_ASN"/>
    <property type="match status" value="3"/>
</dbReference>
<evidence type="ECO:0000256" key="5">
    <source>
        <dbReference type="ARBA" id="ARBA00023157"/>
    </source>
</evidence>
<dbReference type="SMART" id="SM00848">
    <property type="entry name" value="Inhibitor_I29"/>
    <property type="match status" value="3"/>
</dbReference>
<reference evidence="9 10" key="1">
    <citation type="submission" date="2021-05" db="EMBL/GenBank/DDBJ databases">
        <title>Genome Assembly of Synthetic Allotetraploid Brassica napus Reveals Homoeologous Exchanges between Subgenomes.</title>
        <authorList>
            <person name="Davis J.T."/>
        </authorList>
    </citation>
    <scope>NUCLEOTIDE SEQUENCE [LARGE SCALE GENOMIC DNA]</scope>
    <source>
        <strain evidence="10">cv. Da-Ae</strain>
        <tissue evidence="9">Seedling</tissue>
    </source>
</reference>
<evidence type="ECO:0000259" key="7">
    <source>
        <dbReference type="SMART" id="SM00645"/>
    </source>
</evidence>
<feature type="domain" description="Peptidase C1A papain C-terminal" evidence="7">
    <location>
        <begin position="454"/>
        <end position="657"/>
    </location>
</feature>
<protein>
    <submittedName>
        <fullName evidence="9">Uncharacterized protein</fullName>
    </submittedName>
</protein>
<evidence type="ECO:0000256" key="2">
    <source>
        <dbReference type="ARBA" id="ARBA00022670"/>
    </source>
</evidence>
<organism evidence="9 10">
    <name type="scientific">Brassica napus</name>
    <name type="common">Rape</name>
    <dbReference type="NCBI Taxonomy" id="3708"/>
    <lineage>
        <taxon>Eukaryota</taxon>
        <taxon>Viridiplantae</taxon>
        <taxon>Streptophyta</taxon>
        <taxon>Embryophyta</taxon>
        <taxon>Tracheophyta</taxon>
        <taxon>Spermatophyta</taxon>
        <taxon>Magnoliopsida</taxon>
        <taxon>eudicotyledons</taxon>
        <taxon>Gunneridae</taxon>
        <taxon>Pentapetalae</taxon>
        <taxon>rosids</taxon>
        <taxon>malvids</taxon>
        <taxon>Brassicales</taxon>
        <taxon>Brassicaceae</taxon>
        <taxon>Brassiceae</taxon>
        <taxon>Brassica</taxon>
    </lineage>
</organism>
<dbReference type="CDD" id="cd02248">
    <property type="entry name" value="Peptidase_C1A"/>
    <property type="match status" value="3"/>
</dbReference>
<evidence type="ECO:0000313" key="9">
    <source>
        <dbReference type="EMBL" id="KAH0911283.1"/>
    </source>
</evidence>
<comment type="similarity">
    <text evidence="1">Belongs to the peptidase C1 family.</text>
</comment>
<dbReference type="PROSITE" id="PS00639">
    <property type="entry name" value="THIOL_PROTEASE_HIS"/>
    <property type="match status" value="2"/>
</dbReference>
<feature type="domain" description="Peptidase C1A papain C-terminal" evidence="7">
    <location>
        <begin position="127"/>
        <end position="342"/>
    </location>
</feature>
<dbReference type="Gene3D" id="3.90.70.10">
    <property type="entry name" value="Cysteine proteinases"/>
    <property type="match status" value="3"/>
</dbReference>
<keyword evidence="3" id="KW-0378">Hydrolase</keyword>
<dbReference type="InterPro" id="IPR025660">
    <property type="entry name" value="Pept_his_AS"/>
</dbReference>
<name>A0ABQ8C2R7_BRANA</name>
<feature type="domain" description="Cathepsin propeptide inhibitor" evidence="8">
    <location>
        <begin position="694"/>
        <end position="751"/>
    </location>
</feature>
<dbReference type="InterPro" id="IPR013201">
    <property type="entry name" value="Prot_inhib_I29"/>
</dbReference>
<dbReference type="Proteomes" id="UP000824890">
    <property type="component" value="Unassembled WGS sequence"/>
</dbReference>
<dbReference type="Pfam" id="PF00112">
    <property type="entry name" value="Peptidase_C1"/>
    <property type="match status" value="3"/>
</dbReference>
<dbReference type="InterPro" id="IPR000169">
    <property type="entry name" value="Pept_cys_AS"/>
</dbReference>
<dbReference type="PRINTS" id="PR00705">
    <property type="entry name" value="PAPAIN"/>
</dbReference>
<feature type="chain" id="PRO_5045238764" evidence="6">
    <location>
        <begin position="22"/>
        <end position="1213"/>
    </location>
</feature>
<dbReference type="EMBL" id="JAGKQM010000009">
    <property type="protein sequence ID" value="KAH0911283.1"/>
    <property type="molecule type" value="Genomic_DNA"/>
</dbReference>
<proteinExistence type="inferred from homology"/>
<feature type="domain" description="Peptidase C1A papain C-terminal" evidence="7">
    <location>
        <begin position="788"/>
        <end position="1002"/>
    </location>
</feature>
<dbReference type="InterPro" id="IPR038765">
    <property type="entry name" value="Papain-like_cys_pep_sf"/>
</dbReference>
<accession>A0ABQ8C2R7</accession>
<feature type="domain" description="Cathepsin propeptide inhibitor" evidence="8">
    <location>
        <begin position="362"/>
        <end position="419"/>
    </location>
</feature>
<keyword evidence="10" id="KW-1185">Reference proteome</keyword>
<keyword evidence="6" id="KW-0732">Signal</keyword>
<evidence type="ECO:0000256" key="3">
    <source>
        <dbReference type="ARBA" id="ARBA00022801"/>
    </source>
</evidence>
<dbReference type="InterPro" id="IPR000668">
    <property type="entry name" value="Peptidase_C1A_C"/>
</dbReference>
<dbReference type="PROSITE" id="PS00139">
    <property type="entry name" value="THIOL_PROTEASE_CYS"/>
    <property type="match status" value="2"/>
</dbReference>
<dbReference type="InterPro" id="IPR039417">
    <property type="entry name" value="Peptidase_C1A_papain-like"/>
</dbReference>
<keyword evidence="4" id="KW-0788">Thiol protease</keyword>
<dbReference type="SUPFAM" id="SSF54001">
    <property type="entry name" value="Cysteine proteinases"/>
    <property type="match status" value="3"/>
</dbReference>
<dbReference type="SMART" id="SM00645">
    <property type="entry name" value="Pept_C1"/>
    <property type="match status" value="3"/>
</dbReference>
<dbReference type="InterPro" id="IPR025661">
    <property type="entry name" value="Pept_asp_AS"/>
</dbReference>
<evidence type="ECO:0000313" key="10">
    <source>
        <dbReference type="Proteomes" id="UP000824890"/>
    </source>
</evidence>
<sequence length="1213" mass="137124">MTSIVFLVFLTIISMGSVSQATSRVTFNKPLIADHHQQWMTRFSRVYTNELEEKMRFDVFKKNLKFIEEFNKKGDKSYRLGVNEFADWTEEEFIATHTGLKGINKISPSEFYDEMIPSWNWNVSDVARETKDWRSEGAVTPVRYQGQCGGCWAFSAVAAVEGVTKIARGNLVSLSEQQLLDCDREHNNGCSGGIMSDAFSYIIKNRGIASEQAYPFQMKEGICRYNGRPTASIRGFQTVPSNNERALLEAVSRQPVSVSIDADGPGFMHYSGGVYDEPYCGTSVNHAVTFVGYGTSPEGIKYWLAKNSWGETWGENGYIRIRRDVEWPQGMCGVAQYAFYPVAISQATSRVAFQEPSIAHHFQQWMIKFSRVYSNEPEKQMRLEVFKKNFEFIENFNSKANQSYKLGVNEFTDRTKEEFLATHTGLTRGINVTSSSEAVDETMSSWNWNVSNIVGQSKDWRMEASCWAFSAIAAVEGLTKIAGGNLISLSEQQLIDCDGAPNEGCRGGTMEEAFTYIAQNGGISSEDAYPYQERDGTCQSQAEPAMQIRGFQYVPRNNERALLEAVSMQPVSVSIAGLAESFSHYSSGVYSDPACGIATTHAVTLVGYGTSPEGIKYWLAKNSWGETWGENGYIRLRRDVEWPQGMCGLAQYVKMVLRVSYVLVVLTILSMDHRISQATSRVAFQKLSYISDFFEEWMIEFSRVYTNSLEKQMRLEVFTKNLEYIENFNRKANQTYKLGIDEFTDRTKEEFIATHSGFSDIDVTSSSEVVDESMSSWKWNASNIIGFYSKSKDWRMEGAVTPVKNQRYCEGCWAFSAIAAVEGLTKITRGKLESLSEQQLLDCDKANHGCKGGRMDKAFDYIAKKGITGDDEYVFQGDTDGVCLLEDEPLFKIRGYDCVQRNNERALLEAVSRQPVSVGIVGDIESIIRYSSGVYDEPDCGITMTHAVTIVGYGTSREGTEYWLVKNSWGTSWGENGYIRLRRNVAWKEGMCGLAHLSISLLSKKKTLTKVKAENELMLSRFEQMTGQDKVLLIHGTWVRDSDQRWIFEPDITAKVEHFIRIFSGMTMTELLTSVRERYQLSSTDSTLKLSYQYPEWVSFGDGELEMPQYITEDTEVGVFLNMRRYIEEVYNHAQHVICVVHLWRNSSRLANLMSAAARAFTVTEFNKKFIEIQKISPNFAAYLEEARQTGNANVVAVRDTTGHPAATQYDKL</sequence>
<feature type="signal peptide" evidence="6">
    <location>
        <begin position="1"/>
        <end position="21"/>
    </location>
</feature>
<dbReference type="InterPro" id="IPR013128">
    <property type="entry name" value="Peptidase_C1A"/>
</dbReference>
<evidence type="ECO:0000256" key="1">
    <source>
        <dbReference type="ARBA" id="ARBA00008455"/>
    </source>
</evidence>
<evidence type="ECO:0000259" key="8">
    <source>
        <dbReference type="SMART" id="SM00848"/>
    </source>
</evidence>
<feature type="domain" description="Cathepsin propeptide inhibitor" evidence="8">
    <location>
        <begin position="36"/>
        <end position="93"/>
    </location>
</feature>
<evidence type="ECO:0000256" key="4">
    <source>
        <dbReference type="ARBA" id="ARBA00022807"/>
    </source>
</evidence>
<gene>
    <name evidence="9" type="ORF">HID58_034604</name>
</gene>
<keyword evidence="5" id="KW-1015">Disulfide bond</keyword>
<dbReference type="PANTHER" id="PTHR12411">
    <property type="entry name" value="CYSTEINE PROTEASE FAMILY C1-RELATED"/>
    <property type="match status" value="1"/>
</dbReference>
<dbReference type="Pfam" id="PF08246">
    <property type="entry name" value="Inhibitor_I29"/>
    <property type="match status" value="3"/>
</dbReference>